<dbReference type="EMBL" id="JAXAVX010000002">
    <property type="protein sequence ID" value="MDX8151077.1"/>
    <property type="molecule type" value="Genomic_DNA"/>
</dbReference>
<comment type="caution">
    <text evidence="2">The sequence shown here is derived from an EMBL/GenBank/DDBJ whole genome shotgun (WGS) entry which is preliminary data.</text>
</comment>
<evidence type="ECO:0000256" key="1">
    <source>
        <dbReference type="SAM" id="MobiDB-lite"/>
    </source>
</evidence>
<sequence length="71" mass="7751">MPNARATPQAPKRSRPIVVRLTEDEHDRIAAAALREHRTVSGQVRHYVARGLGNHEAPAPLEPAGGTTHQE</sequence>
<keyword evidence="3" id="KW-1185">Reference proteome</keyword>
<organism evidence="2 3">
    <name type="scientific">Patulibacter brassicae</name>
    <dbReference type="NCBI Taxonomy" id="1705717"/>
    <lineage>
        <taxon>Bacteria</taxon>
        <taxon>Bacillati</taxon>
        <taxon>Actinomycetota</taxon>
        <taxon>Thermoleophilia</taxon>
        <taxon>Solirubrobacterales</taxon>
        <taxon>Patulibacteraceae</taxon>
        <taxon>Patulibacter</taxon>
    </lineage>
</organism>
<accession>A0ABU4VGX2</accession>
<protein>
    <recommendedName>
        <fullName evidence="4">CopG family transcriptional regulator</fullName>
    </recommendedName>
</protein>
<evidence type="ECO:0000313" key="2">
    <source>
        <dbReference type="EMBL" id="MDX8151077.1"/>
    </source>
</evidence>
<name>A0ABU4VGX2_9ACTN</name>
<dbReference type="SUPFAM" id="SSF47598">
    <property type="entry name" value="Ribbon-helix-helix"/>
    <property type="match status" value="1"/>
</dbReference>
<evidence type="ECO:0000313" key="3">
    <source>
        <dbReference type="Proteomes" id="UP001277761"/>
    </source>
</evidence>
<feature type="region of interest" description="Disordered" evidence="1">
    <location>
        <begin position="52"/>
        <end position="71"/>
    </location>
</feature>
<dbReference type="Proteomes" id="UP001277761">
    <property type="component" value="Unassembled WGS sequence"/>
</dbReference>
<reference evidence="2 3" key="1">
    <citation type="submission" date="2023-11" db="EMBL/GenBank/DDBJ databases">
        <authorList>
            <person name="Xu M."/>
            <person name="Jiang T."/>
        </authorList>
    </citation>
    <scope>NUCLEOTIDE SEQUENCE [LARGE SCALE GENOMIC DNA]</scope>
    <source>
        <strain evidence="2 3">SD</strain>
    </source>
</reference>
<gene>
    <name evidence="2" type="ORF">SK069_05695</name>
</gene>
<evidence type="ECO:0008006" key="4">
    <source>
        <dbReference type="Google" id="ProtNLM"/>
    </source>
</evidence>
<proteinExistence type="predicted"/>
<dbReference type="InterPro" id="IPR010985">
    <property type="entry name" value="Ribbon_hlx_hlx"/>
</dbReference>
<dbReference type="RefSeq" id="WP_319953230.1">
    <property type="nucleotide sequence ID" value="NZ_JAXAVX010000002.1"/>
</dbReference>